<name>A0A259TYL4_9BACT</name>
<keyword evidence="3" id="KW-1185">Reference proteome</keyword>
<gene>
    <name evidence="2" type="ORF">BSZ36_06555</name>
</gene>
<organism evidence="2 3">
    <name type="scientific">Rubricoccus marinus</name>
    <dbReference type="NCBI Taxonomy" id="716817"/>
    <lineage>
        <taxon>Bacteria</taxon>
        <taxon>Pseudomonadati</taxon>
        <taxon>Rhodothermota</taxon>
        <taxon>Rhodothermia</taxon>
        <taxon>Rhodothermales</taxon>
        <taxon>Rubricoccaceae</taxon>
        <taxon>Rubricoccus</taxon>
    </lineage>
</organism>
<dbReference type="InParanoid" id="A0A259TYL4"/>
<feature type="region of interest" description="Disordered" evidence="1">
    <location>
        <begin position="137"/>
        <end position="157"/>
    </location>
</feature>
<dbReference type="RefSeq" id="WP_094547129.1">
    <property type="nucleotide sequence ID" value="NZ_MQWB01000001.1"/>
</dbReference>
<dbReference type="EMBL" id="MQWB01000001">
    <property type="protein sequence ID" value="OZC02664.1"/>
    <property type="molecule type" value="Genomic_DNA"/>
</dbReference>
<evidence type="ECO:0000313" key="3">
    <source>
        <dbReference type="Proteomes" id="UP000216446"/>
    </source>
</evidence>
<evidence type="ECO:0000256" key="1">
    <source>
        <dbReference type="SAM" id="MobiDB-lite"/>
    </source>
</evidence>
<dbReference type="Proteomes" id="UP000216446">
    <property type="component" value="Unassembled WGS sequence"/>
</dbReference>
<dbReference type="PROSITE" id="PS51257">
    <property type="entry name" value="PROKAR_LIPOPROTEIN"/>
    <property type="match status" value="1"/>
</dbReference>
<protein>
    <submittedName>
        <fullName evidence="2">Uncharacterized protein</fullName>
    </submittedName>
</protein>
<evidence type="ECO:0000313" key="2">
    <source>
        <dbReference type="EMBL" id="OZC02664.1"/>
    </source>
</evidence>
<reference evidence="2 3" key="1">
    <citation type="submission" date="2016-11" db="EMBL/GenBank/DDBJ databases">
        <title>Study of marine rhodopsin-containing bacteria.</title>
        <authorList>
            <person name="Yoshizawa S."/>
            <person name="Kumagai Y."/>
            <person name="Kogure K."/>
        </authorList>
    </citation>
    <scope>NUCLEOTIDE SEQUENCE [LARGE SCALE GENOMIC DNA]</scope>
    <source>
        <strain evidence="2 3">SG-29</strain>
    </source>
</reference>
<accession>A0A259TYL4</accession>
<comment type="caution">
    <text evidence="2">The sequence shown here is derived from an EMBL/GenBank/DDBJ whole genome shotgun (WGS) entry which is preliminary data.</text>
</comment>
<proteinExistence type="predicted"/>
<sequence length="157" mass="18981">MTRSALLPFGLAALVALSGCSDILSQRLPDTRRAQNRKVERRSDNRAWNRLDRDARAYAQLLDRQLRLSDNDERQIRRILEERGDRLRRDRRNTYPFPRRMRTDRYADRTVERFWRDADKRIERVLSRSQVREYRVLTGRASGNNGRREQRRGRKRN</sequence>
<dbReference type="AlphaFoldDB" id="A0A259TYL4"/>